<reference evidence="3" key="2">
    <citation type="journal article" date="2021" name="PeerJ">
        <title>Extensive microbial diversity within the chicken gut microbiome revealed by metagenomics and culture.</title>
        <authorList>
            <person name="Gilroy R."/>
            <person name="Ravi A."/>
            <person name="Getino M."/>
            <person name="Pursley I."/>
            <person name="Horton D.L."/>
            <person name="Alikhan N.F."/>
            <person name="Baker D."/>
            <person name="Gharbi K."/>
            <person name="Hall N."/>
            <person name="Watson M."/>
            <person name="Adriaenssens E.M."/>
            <person name="Foster-Nyarko E."/>
            <person name="Jarju S."/>
            <person name="Secka A."/>
            <person name="Antonio M."/>
            <person name="Oren A."/>
            <person name="Chaudhuri R.R."/>
            <person name="La Ragione R."/>
            <person name="Hildebrand F."/>
            <person name="Pallen M.J."/>
        </authorList>
    </citation>
    <scope>NUCLEOTIDE SEQUENCE</scope>
    <source>
        <strain evidence="3">CHK183-6373</strain>
    </source>
</reference>
<dbReference type="PANTHER" id="PTHR31438">
    <property type="entry name" value="LYSINE N-ACYLTRANSFERASE C17G9.06C-RELATED"/>
    <property type="match status" value="1"/>
</dbReference>
<dbReference type="GO" id="GO:0046677">
    <property type="term" value="P:response to antibiotic"/>
    <property type="evidence" value="ECO:0007669"/>
    <property type="project" value="UniProtKB-KW"/>
</dbReference>
<gene>
    <name evidence="3" type="ORF">IAA64_13175</name>
</gene>
<dbReference type="GO" id="GO:0016410">
    <property type="term" value="F:N-acyltransferase activity"/>
    <property type="evidence" value="ECO:0007669"/>
    <property type="project" value="TreeGrafter"/>
</dbReference>
<sequence length="206" mass="23663">MNAQWIAREGPVAIREMQNTEHDFRLMLRWMTDPQTMRYWEGMQEIYTYERVAREFAESLAEGVTPCIIAYAGTEIGYCQFCTLSAEIFEVPEEEYAKFARPEDCVYGIDIFLGEVECRDRGIGTACLKALMRALFETYGADALMIDPKTHNARAIRCYRKCGFRDLFVVPQREWQDGEYHDSLIMGVRKASFDGGAAAFSPIAHF</sequence>
<dbReference type="PROSITE" id="PS51186">
    <property type="entry name" value="GNAT"/>
    <property type="match status" value="1"/>
</dbReference>
<accession>A0A9D1P9A5</accession>
<dbReference type="InterPro" id="IPR000182">
    <property type="entry name" value="GNAT_dom"/>
</dbReference>
<comment type="caution">
    <text evidence="3">The sequence shown here is derived from an EMBL/GenBank/DDBJ whole genome shotgun (WGS) entry which is preliminary data.</text>
</comment>
<dbReference type="Proteomes" id="UP000886884">
    <property type="component" value="Unassembled WGS sequence"/>
</dbReference>
<name>A0A9D1P9A5_9FIRM</name>
<dbReference type="EMBL" id="DVOT01000240">
    <property type="protein sequence ID" value="HIV28908.1"/>
    <property type="molecule type" value="Genomic_DNA"/>
</dbReference>
<evidence type="ECO:0000259" key="2">
    <source>
        <dbReference type="PROSITE" id="PS51186"/>
    </source>
</evidence>
<evidence type="ECO:0000256" key="1">
    <source>
        <dbReference type="ARBA" id="ARBA00023251"/>
    </source>
</evidence>
<feature type="domain" description="N-acetyltransferase" evidence="2">
    <location>
        <begin position="26"/>
        <end position="191"/>
    </location>
</feature>
<dbReference type="AlphaFoldDB" id="A0A9D1P9A5"/>
<keyword evidence="1" id="KW-0046">Antibiotic resistance</keyword>
<reference evidence="3" key="1">
    <citation type="submission" date="2020-10" db="EMBL/GenBank/DDBJ databases">
        <authorList>
            <person name="Gilroy R."/>
        </authorList>
    </citation>
    <scope>NUCLEOTIDE SEQUENCE</scope>
    <source>
        <strain evidence="3">CHK183-6373</strain>
    </source>
</reference>
<organism evidence="3 4">
    <name type="scientific">Candidatus Ornithocaccomicrobium faecavium</name>
    <dbReference type="NCBI Taxonomy" id="2840890"/>
    <lineage>
        <taxon>Bacteria</taxon>
        <taxon>Bacillati</taxon>
        <taxon>Bacillota</taxon>
        <taxon>Clostridia</taxon>
        <taxon>Candidatus Ornithocaccomicrobium</taxon>
    </lineage>
</organism>
<dbReference type="Pfam" id="PF13523">
    <property type="entry name" value="Acetyltransf_8"/>
    <property type="match status" value="1"/>
</dbReference>
<dbReference type="SUPFAM" id="SSF55729">
    <property type="entry name" value="Acyl-CoA N-acyltransferases (Nat)"/>
    <property type="match status" value="1"/>
</dbReference>
<dbReference type="InterPro" id="IPR016181">
    <property type="entry name" value="Acyl_CoA_acyltransferase"/>
</dbReference>
<proteinExistence type="predicted"/>
<dbReference type="Gene3D" id="3.40.630.30">
    <property type="match status" value="1"/>
</dbReference>
<evidence type="ECO:0000313" key="3">
    <source>
        <dbReference type="EMBL" id="HIV28908.1"/>
    </source>
</evidence>
<protein>
    <submittedName>
        <fullName evidence="3">GNAT family N-acetyltransferase</fullName>
    </submittedName>
</protein>
<evidence type="ECO:0000313" key="4">
    <source>
        <dbReference type="Proteomes" id="UP000886884"/>
    </source>
</evidence>
<dbReference type="PANTHER" id="PTHR31438:SF1">
    <property type="entry name" value="LYSINE N-ACYLTRANSFERASE C17G9.06C-RELATED"/>
    <property type="match status" value="1"/>
</dbReference>